<dbReference type="CDD" id="cd21112">
    <property type="entry name" value="alphaLP-like"/>
    <property type="match status" value="1"/>
</dbReference>
<accession>A0ABN2P5U8</accession>
<keyword evidence="2" id="KW-0645">Protease</keyword>
<evidence type="ECO:0000256" key="4">
    <source>
        <dbReference type="ARBA" id="ARBA00022801"/>
    </source>
</evidence>
<dbReference type="RefSeq" id="WP_344261284.1">
    <property type="nucleotide sequence ID" value="NZ_BAAAMJ010000021.1"/>
</dbReference>
<evidence type="ECO:0000256" key="1">
    <source>
        <dbReference type="ARBA" id="ARBA00007664"/>
    </source>
</evidence>
<keyword evidence="7" id="KW-1015">Disulfide bond</keyword>
<dbReference type="InterPro" id="IPR009003">
    <property type="entry name" value="Peptidase_S1_PA"/>
</dbReference>
<evidence type="ECO:0000259" key="9">
    <source>
        <dbReference type="Pfam" id="PF00089"/>
    </source>
</evidence>
<feature type="signal peptide" evidence="8">
    <location>
        <begin position="1"/>
        <end position="37"/>
    </location>
</feature>
<dbReference type="Pfam" id="PF00089">
    <property type="entry name" value="Trypsin"/>
    <property type="match status" value="1"/>
</dbReference>
<keyword evidence="6" id="KW-0865">Zymogen</keyword>
<name>A0ABN2P5U8_9ACTN</name>
<dbReference type="InterPro" id="IPR043504">
    <property type="entry name" value="Peptidase_S1_PA_chymotrypsin"/>
</dbReference>
<dbReference type="InterPro" id="IPR001316">
    <property type="entry name" value="Pept_S1A_streptogrisin"/>
</dbReference>
<dbReference type="InterPro" id="IPR001254">
    <property type="entry name" value="Trypsin_dom"/>
</dbReference>
<keyword evidence="3 8" id="KW-0732">Signal</keyword>
<evidence type="ECO:0000313" key="12">
    <source>
        <dbReference type="Proteomes" id="UP001501303"/>
    </source>
</evidence>
<evidence type="ECO:0000256" key="7">
    <source>
        <dbReference type="ARBA" id="ARBA00023157"/>
    </source>
</evidence>
<feature type="domain" description="Peptidase S1A alpha-lytic prodomain" evidence="10">
    <location>
        <begin position="44"/>
        <end position="98"/>
    </location>
</feature>
<evidence type="ECO:0000259" key="10">
    <source>
        <dbReference type="Pfam" id="PF02983"/>
    </source>
</evidence>
<dbReference type="Pfam" id="PF02983">
    <property type="entry name" value="Pro_Al_protease"/>
    <property type="match status" value="1"/>
</dbReference>
<evidence type="ECO:0000256" key="6">
    <source>
        <dbReference type="ARBA" id="ARBA00023145"/>
    </source>
</evidence>
<sequence>MRPTHSSRRAPARRLRTTAASLGLAALLALFVPHASAAEPDRTYSVSQLKAAGDAVLRADIAGTAWSVDEDAGRVEVLADERVTDAGLAALRKEAGRLAGALTVERVEGTFSTRMMGGDGIYRDDSHMRCSVGFNVRSATTYYFVTAGHCTRDNRPTPPFPIWFGAPGFVGTTVDSVFPVSDFGLVEHSPQAVHPGVVNLHNGQSQQITAVGGAVVGQGVCRSGAATGLHCGTVTGVNTAVNFGGGDIVFGLYSTDICSQSGDSGGPLFSGDRGIGIVSGGSGNCQAGGITFAQPLRDVLAHYQLTLN</sequence>
<dbReference type="Gene3D" id="2.40.10.10">
    <property type="entry name" value="Trypsin-like serine proteases"/>
    <property type="match status" value="2"/>
</dbReference>
<evidence type="ECO:0000256" key="2">
    <source>
        <dbReference type="ARBA" id="ARBA00022670"/>
    </source>
</evidence>
<keyword evidence="4" id="KW-0378">Hydrolase</keyword>
<keyword evidence="12" id="KW-1185">Reference proteome</keyword>
<dbReference type="PIRSF" id="PIRSF001134">
    <property type="entry name" value="Streptogrisin"/>
    <property type="match status" value="1"/>
</dbReference>
<reference evidence="11 12" key="1">
    <citation type="journal article" date="2019" name="Int. J. Syst. Evol. Microbiol.">
        <title>The Global Catalogue of Microorganisms (GCM) 10K type strain sequencing project: providing services to taxonomists for standard genome sequencing and annotation.</title>
        <authorList>
            <consortium name="The Broad Institute Genomics Platform"/>
            <consortium name="The Broad Institute Genome Sequencing Center for Infectious Disease"/>
            <person name="Wu L."/>
            <person name="Ma J."/>
        </authorList>
    </citation>
    <scope>NUCLEOTIDE SEQUENCE [LARGE SCALE GENOMIC DNA]</scope>
    <source>
        <strain evidence="11 12">JCM 13581</strain>
    </source>
</reference>
<evidence type="ECO:0000256" key="3">
    <source>
        <dbReference type="ARBA" id="ARBA00022729"/>
    </source>
</evidence>
<keyword evidence="5" id="KW-0720">Serine protease</keyword>
<evidence type="ECO:0000256" key="5">
    <source>
        <dbReference type="ARBA" id="ARBA00022825"/>
    </source>
</evidence>
<gene>
    <name evidence="11" type="ORF">GCM10009716_23570</name>
</gene>
<dbReference type="SUPFAM" id="SSF50494">
    <property type="entry name" value="Trypsin-like serine proteases"/>
    <property type="match status" value="1"/>
</dbReference>
<organism evidence="11 12">
    <name type="scientific">Streptomyces sodiiphilus</name>
    <dbReference type="NCBI Taxonomy" id="226217"/>
    <lineage>
        <taxon>Bacteria</taxon>
        <taxon>Bacillati</taxon>
        <taxon>Actinomycetota</taxon>
        <taxon>Actinomycetes</taxon>
        <taxon>Kitasatosporales</taxon>
        <taxon>Streptomycetaceae</taxon>
        <taxon>Streptomyces</taxon>
    </lineage>
</organism>
<feature type="domain" description="Peptidase S1" evidence="9">
    <location>
        <begin position="140"/>
        <end position="297"/>
    </location>
</feature>
<comment type="similarity">
    <text evidence="1">Belongs to the peptidase S1 family.</text>
</comment>
<dbReference type="Proteomes" id="UP001501303">
    <property type="component" value="Unassembled WGS sequence"/>
</dbReference>
<protein>
    <submittedName>
        <fullName evidence="11">S1 family peptidase</fullName>
    </submittedName>
</protein>
<dbReference type="InterPro" id="IPR004236">
    <property type="entry name" value="Pept_S1_alpha_lytic"/>
</dbReference>
<evidence type="ECO:0000313" key="11">
    <source>
        <dbReference type="EMBL" id="GAA1913195.1"/>
    </source>
</evidence>
<comment type="caution">
    <text evidence="11">The sequence shown here is derived from an EMBL/GenBank/DDBJ whole genome shotgun (WGS) entry which is preliminary data.</text>
</comment>
<dbReference type="PRINTS" id="PR00861">
    <property type="entry name" value="ALYTICPTASE"/>
</dbReference>
<dbReference type="EMBL" id="BAAAMJ010000021">
    <property type="protein sequence ID" value="GAA1913195.1"/>
    <property type="molecule type" value="Genomic_DNA"/>
</dbReference>
<evidence type="ECO:0000256" key="8">
    <source>
        <dbReference type="SAM" id="SignalP"/>
    </source>
</evidence>
<feature type="chain" id="PRO_5047159119" evidence="8">
    <location>
        <begin position="38"/>
        <end position="308"/>
    </location>
</feature>
<proteinExistence type="inferred from homology"/>